<name>A0ABQ5C1M1_9ASTR</name>
<keyword evidence="4" id="KW-1185">Reference proteome</keyword>
<accession>A0ABQ5C1M1</accession>
<dbReference type="EMBL" id="BQNB010013844">
    <property type="protein sequence ID" value="GJT20906.1"/>
    <property type="molecule type" value="Genomic_DNA"/>
</dbReference>
<feature type="region of interest" description="Disordered" evidence="1">
    <location>
        <begin position="110"/>
        <end position="150"/>
    </location>
</feature>
<feature type="compositionally biased region" description="Basic and acidic residues" evidence="1">
    <location>
        <begin position="130"/>
        <end position="150"/>
    </location>
</feature>
<protein>
    <submittedName>
        <fullName evidence="3">Retrovirus-related pol polyprotein from transposon TNT 1-94</fullName>
    </submittedName>
</protein>
<dbReference type="Proteomes" id="UP001151760">
    <property type="component" value="Unassembled WGS sequence"/>
</dbReference>
<feature type="domain" description="Retrotransposon gag" evidence="2">
    <location>
        <begin position="701"/>
        <end position="760"/>
    </location>
</feature>
<evidence type="ECO:0000259" key="2">
    <source>
        <dbReference type="Pfam" id="PF03732"/>
    </source>
</evidence>
<reference evidence="3" key="1">
    <citation type="journal article" date="2022" name="Int. J. Mol. Sci.">
        <title>Draft Genome of Tanacetum Coccineum: Genomic Comparison of Closely Related Tanacetum-Family Plants.</title>
        <authorList>
            <person name="Yamashiro T."/>
            <person name="Shiraishi A."/>
            <person name="Nakayama K."/>
            <person name="Satake H."/>
        </authorList>
    </citation>
    <scope>NUCLEOTIDE SEQUENCE</scope>
</reference>
<gene>
    <name evidence="3" type="ORF">Tco_0890843</name>
</gene>
<evidence type="ECO:0000313" key="3">
    <source>
        <dbReference type="EMBL" id="GJT20906.1"/>
    </source>
</evidence>
<proteinExistence type="predicted"/>
<organism evidence="3 4">
    <name type="scientific">Tanacetum coccineum</name>
    <dbReference type="NCBI Taxonomy" id="301880"/>
    <lineage>
        <taxon>Eukaryota</taxon>
        <taxon>Viridiplantae</taxon>
        <taxon>Streptophyta</taxon>
        <taxon>Embryophyta</taxon>
        <taxon>Tracheophyta</taxon>
        <taxon>Spermatophyta</taxon>
        <taxon>Magnoliopsida</taxon>
        <taxon>eudicotyledons</taxon>
        <taxon>Gunneridae</taxon>
        <taxon>Pentapetalae</taxon>
        <taxon>asterids</taxon>
        <taxon>campanulids</taxon>
        <taxon>Asterales</taxon>
        <taxon>Asteraceae</taxon>
        <taxon>Asteroideae</taxon>
        <taxon>Anthemideae</taxon>
        <taxon>Anthemidinae</taxon>
        <taxon>Tanacetum</taxon>
    </lineage>
</organism>
<comment type="caution">
    <text evidence="3">The sequence shown here is derived from an EMBL/GenBank/DDBJ whole genome shotgun (WGS) entry which is preliminary data.</text>
</comment>
<sequence>MLWIDLSGLTIPVYFSGLYGFLENHVTHLTFEVSSGYDALAYSTAKADPGLSTPNDSIPLQKDQTKFVRDRLKSAQTDSGTNKESRSNEISKKIKLEDLSDLLKDTRYAFFTPDSPQDEPIIISDESEEEKVAKDKDTHASSHDDELEQQKAKAEAEVASLKASYSYPNINQLTNLLVTSLKPGLSKHLASHNFASCLPTELKELPSKFIELFGEIKELKKHVVELKNIQWELPVELQALPALVSSVQIPRLLSKVTETLNRFATVVENALEATTKVVPSAGQATASPAEGEKNTTKDAETKLQNELVDLLGIDVVEQYQNKKLLFDKYCDKILKRRKSSKIINCDVITQKGPISLKVYREDKTIEVIANLKVSELHLAEWREVVQACPDRKEKGWKTIYGLIKTRMEYLDQTEKELNIDFNKPLKEQDPLNELNEFANKKRKRTSDLKDHSRFFNVISSGPWKIGKYLHFILCSGTDPEELKVMNSFPYYTDPDERHQRIQQLVFTEVGLLVQAKGLHVFNIILVQILEVSLRKAICAMSRYQFISGSNINRPELAFEVCPILPAIPIPRKSQRKNTSIGARDTGFGRGNQAKKGFGIAGSIGQTSNANLDMGDDVDINTFTMEQYLALIQDNIRPGIVKPEIGDDVEFEINENFMRELRHKLFKGTDEEDAHEHIRRVLEIADLFHFPGVTHDAVMLRVFPITLTGSALRWKNRFSAGSITTWDLLEKAFIRKYCPPFKTTMKLEKIRNFQQEMDKTLYHA</sequence>
<evidence type="ECO:0000256" key="1">
    <source>
        <dbReference type="SAM" id="MobiDB-lite"/>
    </source>
</evidence>
<dbReference type="InterPro" id="IPR005162">
    <property type="entry name" value="Retrotrans_gag_dom"/>
</dbReference>
<evidence type="ECO:0000313" key="4">
    <source>
        <dbReference type="Proteomes" id="UP001151760"/>
    </source>
</evidence>
<dbReference type="PANTHER" id="PTHR33223">
    <property type="entry name" value="CCHC-TYPE DOMAIN-CONTAINING PROTEIN"/>
    <property type="match status" value="1"/>
</dbReference>
<dbReference type="PANTHER" id="PTHR33223:SF6">
    <property type="entry name" value="CCHC-TYPE DOMAIN-CONTAINING PROTEIN"/>
    <property type="match status" value="1"/>
</dbReference>
<dbReference type="Pfam" id="PF03732">
    <property type="entry name" value="Retrotrans_gag"/>
    <property type="match status" value="1"/>
</dbReference>
<reference evidence="3" key="2">
    <citation type="submission" date="2022-01" db="EMBL/GenBank/DDBJ databases">
        <authorList>
            <person name="Yamashiro T."/>
            <person name="Shiraishi A."/>
            <person name="Satake H."/>
            <person name="Nakayama K."/>
        </authorList>
    </citation>
    <scope>NUCLEOTIDE SEQUENCE</scope>
</reference>